<keyword evidence="3" id="KW-0408">Iron</keyword>
<dbReference type="PANTHER" id="PTHR21496:SF0">
    <property type="entry name" value="RIESKE DOMAIN-CONTAINING PROTEIN"/>
    <property type="match status" value="1"/>
</dbReference>
<dbReference type="Pfam" id="PF09990">
    <property type="entry name" value="DUF2231"/>
    <property type="match status" value="1"/>
</dbReference>
<dbReference type="RefSeq" id="WP_166753371.1">
    <property type="nucleotide sequence ID" value="NZ_BAABJU010000007.1"/>
</dbReference>
<evidence type="ECO:0000313" key="8">
    <source>
        <dbReference type="EMBL" id="GGL66065.1"/>
    </source>
</evidence>
<evidence type="ECO:0000256" key="1">
    <source>
        <dbReference type="ARBA" id="ARBA00022714"/>
    </source>
</evidence>
<dbReference type="GO" id="GO:0016705">
    <property type="term" value="F:oxidoreductase activity, acting on paired donors, with incorporation or reduction of molecular oxygen"/>
    <property type="evidence" value="ECO:0007669"/>
    <property type="project" value="UniProtKB-ARBA"/>
</dbReference>
<evidence type="ECO:0000256" key="6">
    <source>
        <dbReference type="ARBA" id="ARBA00038001"/>
    </source>
</evidence>
<dbReference type="PANTHER" id="PTHR21496">
    <property type="entry name" value="FERREDOXIN-RELATED"/>
    <property type="match status" value="1"/>
</dbReference>
<dbReference type="EMBL" id="JAAMPA010000001">
    <property type="protein sequence ID" value="NIH65650.1"/>
    <property type="molecule type" value="Genomic_DNA"/>
</dbReference>
<dbReference type="Gene3D" id="2.102.10.10">
    <property type="entry name" value="Rieske [2Fe-2S] iron-sulphur domain"/>
    <property type="match status" value="1"/>
</dbReference>
<reference evidence="8" key="1">
    <citation type="journal article" date="2014" name="Int. J. Syst. Evol. Microbiol.">
        <title>Complete genome of a new Firmicutes species belonging to the dominant human colonic microbiota ('Ruminococcus bicirculans') reveals two chromosomes and a selective capacity to utilize plant glucans.</title>
        <authorList>
            <consortium name="NISC Comparative Sequencing Program"/>
            <person name="Wegmann U."/>
            <person name="Louis P."/>
            <person name="Goesmann A."/>
            <person name="Henrissat B."/>
            <person name="Duncan S.H."/>
            <person name="Flint H.J."/>
        </authorList>
    </citation>
    <scope>NUCLEOTIDE SEQUENCE</scope>
    <source>
        <strain evidence="8">CGMCC 4.5581</strain>
    </source>
</reference>
<reference evidence="8" key="4">
    <citation type="submission" date="2024-05" db="EMBL/GenBank/DDBJ databases">
        <authorList>
            <person name="Sun Q."/>
            <person name="Zhou Y."/>
        </authorList>
    </citation>
    <scope>NUCLEOTIDE SEQUENCE</scope>
    <source>
        <strain evidence="8">CGMCC 4.5581</strain>
    </source>
</reference>
<accession>A0A846LT64</accession>
<dbReference type="InterPro" id="IPR019251">
    <property type="entry name" value="DUF2231_TM"/>
</dbReference>
<evidence type="ECO:0000256" key="5">
    <source>
        <dbReference type="ARBA" id="ARBA00034078"/>
    </source>
</evidence>
<reference evidence="9 10" key="3">
    <citation type="submission" date="2020-02" db="EMBL/GenBank/DDBJ databases">
        <title>Sequencing the genomes of 1000 actinobacteria strains.</title>
        <authorList>
            <person name="Klenk H.-P."/>
        </authorList>
    </citation>
    <scope>NUCLEOTIDE SEQUENCE [LARGE SCALE GENOMIC DNA]</scope>
    <source>
        <strain evidence="9 10">DSM 45201</strain>
    </source>
</reference>
<protein>
    <submittedName>
        <fullName evidence="9">Nitrite reductase/ring-hydroxylating ferredoxin subunit/uncharacterized membrane protein</fullName>
    </submittedName>
</protein>
<dbReference type="GO" id="GO:0046872">
    <property type="term" value="F:metal ion binding"/>
    <property type="evidence" value="ECO:0007669"/>
    <property type="project" value="UniProtKB-KW"/>
</dbReference>
<reference evidence="11" key="2">
    <citation type="journal article" date="2019" name="Int. J. Syst. Evol. Microbiol.">
        <title>The Global Catalogue of Microorganisms (GCM) 10K type strain sequencing project: providing services to taxonomists for standard genome sequencing and annotation.</title>
        <authorList>
            <consortium name="The Broad Institute Genomics Platform"/>
            <consortium name="The Broad Institute Genome Sequencing Center for Infectious Disease"/>
            <person name="Wu L."/>
            <person name="Ma J."/>
        </authorList>
    </citation>
    <scope>NUCLEOTIDE SEQUENCE [LARGE SCALE GENOMIC DNA]</scope>
    <source>
        <strain evidence="11">CGMCC 4.5581</strain>
    </source>
</reference>
<evidence type="ECO:0000313" key="9">
    <source>
        <dbReference type="EMBL" id="NIH65650.1"/>
    </source>
</evidence>
<proteinExistence type="inferred from homology"/>
<comment type="similarity">
    <text evidence="6">Belongs to the bacterial ring-hydroxylating dioxygenase ferredoxin component family.</text>
</comment>
<dbReference type="InterPro" id="IPR036922">
    <property type="entry name" value="Rieske_2Fe-2S_sf"/>
</dbReference>
<dbReference type="Proteomes" id="UP000552836">
    <property type="component" value="Unassembled WGS sequence"/>
</dbReference>
<evidence type="ECO:0000259" key="7">
    <source>
        <dbReference type="PROSITE" id="PS51296"/>
    </source>
</evidence>
<evidence type="ECO:0000256" key="3">
    <source>
        <dbReference type="ARBA" id="ARBA00023004"/>
    </source>
</evidence>
<dbReference type="InterPro" id="IPR017941">
    <property type="entry name" value="Rieske_2Fe-2S"/>
</dbReference>
<comment type="cofactor">
    <cofactor evidence="5">
        <name>[2Fe-2S] cluster</name>
        <dbReference type="ChEBI" id="CHEBI:190135"/>
    </cofactor>
</comment>
<evidence type="ECO:0000256" key="4">
    <source>
        <dbReference type="ARBA" id="ARBA00023014"/>
    </source>
</evidence>
<dbReference type="CDD" id="cd03528">
    <property type="entry name" value="Rieske_RO_ferredoxin"/>
    <property type="match status" value="1"/>
</dbReference>
<gene>
    <name evidence="9" type="ORF">FB380_000096</name>
    <name evidence="8" type="ORF">GCM10011589_22860</name>
</gene>
<dbReference type="GO" id="GO:0051537">
    <property type="term" value="F:2 iron, 2 sulfur cluster binding"/>
    <property type="evidence" value="ECO:0007669"/>
    <property type="project" value="UniProtKB-KW"/>
</dbReference>
<organism evidence="9 10">
    <name type="scientific">Modestobacter marinus</name>
    <dbReference type="NCBI Taxonomy" id="477641"/>
    <lineage>
        <taxon>Bacteria</taxon>
        <taxon>Bacillati</taxon>
        <taxon>Actinomycetota</taxon>
        <taxon>Actinomycetes</taxon>
        <taxon>Geodermatophilales</taxon>
        <taxon>Geodermatophilaceae</taxon>
        <taxon>Modestobacter</taxon>
    </lineage>
</organism>
<keyword evidence="1" id="KW-0001">2Fe-2S</keyword>
<feature type="domain" description="Rieske" evidence="7">
    <location>
        <begin position="197"/>
        <end position="292"/>
    </location>
</feature>
<keyword evidence="2" id="KW-0479">Metal-binding</keyword>
<keyword evidence="11" id="KW-1185">Reference proteome</keyword>
<dbReference type="EMBL" id="BMMI01000004">
    <property type="protein sequence ID" value="GGL66065.1"/>
    <property type="molecule type" value="Genomic_DNA"/>
</dbReference>
<dbReference type="PROSITE" id="PS51296">
    <property type="entry name" value="RIESKE"/>
    <property type="match status" value="1"/>
</dbReference>
<sequence>MSVRSRLERVLGAVERWEVLDAPGYQVEHGIALTYLLTGRYARPLQDLLHGVWLGHPLHPALVTVPVGAWTAASVLDGLDATGRGGPGAGPAARTVVGVGVAGAVASAATGFTDWQHAHDGARRVGLVHAGVNSTALALYVWSFADRGRGRAVRARVTAAAGLTLTVASSWLGGALSYRHGLGTDHADRTLHPRRFTPVLAEADLVDGEPVGVDVDGRPVVLVARDGEVHAVGGTCPHQGAPLGEGWLHRGELVCPWHGSRFDLATGEPAQGPSTAPLPCFDTRVRDGQVEVRRRARWRGPTAVTTVEEASR</sequence>
<dbReference type="AlphaFoldDB" id="A0A846LT64"/>
<evidence type="ECO:0000313" key="10">
    <source>
        <dbReference type="Proteomes" id="UP000552836"/>
    </source>
</evidence>
<keyword evidence="4" id="KW-0411">Iron-sulfur</keyword>
<name>A0A846LT64_9ACTN</name>
<dbReference type="Pfam" id="PF00355">
    <property type="entry name" value="Rieske"/>
    <property type="match status" value="1"/>
</dbReference>
<dbReference type="GO" id="GO:0004497">
    <property type="term" value="F:monooxygenase activity"/>
    <property type="evidence" value="ECO:0007669"/>
    <property type="project" value="UniProtKB-ARBA"/>
</dbReference>
<comment type="caution">
    <text evidence="9">The sequence shown here is derived from an EMBL/GenBank/DDBJ whole genome shotgun (WGS) entry which is preliminary data.</text>
</comment>
<dbReference type="SUPFAM" id="SSF50022">
    <property type="entry name" value="ISP domain"/>
    <property type="match status" value="1"/>
</dbReference>
<evidence type="ECO:0000313" key="11">
    <source>
        <dbReference type="Proteomes" id="UP000648663"/>
    </source>
</evidence>
<evidence type="ECO:0000256" key="2">
    <source>
        <dbReference type="ARBA" id="ARBA00022723"/>
    </source>
</evidence>
<dbReference type="Proteomes" id="UP000648663">
    <property type="component" value="Unassembled WGS sequence"/>
</dbReference>